<gene>
    <name evidence="2" type="ORF">AB675_4423</name>
</gene>
<dbReference type="Proteomes" id="UP000038010">
    <property type="component" value="Unassembled WGS sequence"/>
</dbReference>
<protein>
    <submittedName>
        <fullName evidence="2">Uncharacterized protein</fullName>
    </submittedName>
</protein>
<evidence type="ECO:0000256" key="1">
    <source>
        <dbReference type="SAM" id="Coils"/>
    </source>
</evidence>
<dbReference type="AlphaFoldDB" id="A0A0N0NJ42"/>
<name>A0A0N0NJ42_9EURO</name>
<evidence type="ECO:0000313" key="2">
    <source>
        <dbReference type="EMBL" id="KPI36551.1"/>
    </source>
</evidence>
<feature type="coiled-coil region" evidence="1">
    <location>
        <begin position="142"/>
        <end position="190"/>
    </location>
</feature>
<accession>A0A0N0NJ42</accession>
<dbReference type="VEuPathDB" id="FungiDB:AB675_4423"/>
<comment type="caution">
    <text evidence="2">The sequence shown here is derived from an EMBL/GenBank/DDBJ whole genome shotgun (WGS) entry which is preliminary data.</text>
</comment>
<dbReference type="GeneID" id="28736442"/>
<reference evidence="2 3" key="1">
    <citation type="submission" date="2015-06" db="EMBL/GenBank/DDBJ databases">
        <title>Draft genome of the ant-associated black yeast Phialophora attae CBS 131958.</title>
        <authorList>
            <person name="Moreno L.F."/>
            <person name="Stielow B.J."/>
            <person name="de Hoog S."/>
            <person name="Vicente V.A."/>
            <person name="Weiss V.A."/>
            <person name="de Vries M."/>
            <person name="Cruz L.M."/>
            <person name="Souza E.M."/>
        </authorList>
    </citation>
    <scope>NUCLEOTIDE SEQUENCE [LARGE SCALE GENOMIC DNA]</scope>
    <source>
        <strain evidence="2 3">CBS 131958</strain>
    </source>
</reference>
<dbReference type="RefSeq" id="XP_017996514.1">
    <property type="nucleotide sequence ID" value="XM_018144562.1"/>
</dbReference>
<proteinExistence type="predicted"/>
<evidence type="ECO:0000313" key="3">
    <source>
        <dbReference type="Proteomes" id="UP000038010"/>
    </source>
</evidence>
<dbReference type="EMBL" id="LFJN01000030">
    <property type="protein sequence ID" value="KPI36551.1"/>
    <property type="molecule type" value="Genomic_DNA"/>
</dbReference>
<organism evidence="2 3">
    <name type="scientific">Cyphellophora attinorum</name>
    <dbReference type="NCBI Taxonomy" id="1664694"/>
    <lineage>
        <taxon>Eukaryota</taxon>
        <taxon>Fungi</taxon>
        <taxon>Dikarya</taxon>
        <taxon>Ascomycota</taxon>
        <taxon>Pezizomycotina</taxon>
        <taxon>Eurotiomycetes</taxon>
        <taxon>Chaetothyriomycetidae</taxon>
        <taxon>Chaetothyriales</taxon>
        <taxon>Cyphellophoraceae</taxon>
        <taxon>Cyphellophora</taxon>
    </lineage>
</organism>
<sequence>MTTQALMESDSFDALLEHVLSSVVPRLEAAIPKVEQYKQGSADSGPGHGDSDNIPARFAAVVEDLEECANDMSYMRDVYHSAIDTAHDIGRKANRDKEEYEHAMRGIEEKETRLDRLLAILEKTKFDDTTKKRAFEFQETTIEVLRVDKDLVVERIKNLEKENGELRARLRKANGRIDELEEDSIRQSRANMTRKD</sequence>
<keyword evidence="1" id="KW-0175">Coiled coil</keyword>
<keyword evidence="3" id="KW-1185">Reference proteome</keyword>